<dbReference type="NCBIfam" id="TIGR02608">
    <property type="entry name" value="delta_60_rpt"/>
    <property type="match status" value="13"/>
</dbReference>
<keyword evidence="5" id="KW-1185">Reference proteome</keyword>
<gene>
    <name evidence="4" type="ORF">ACFOY0_24565</name>
</gene>
<feature type="domain" description="Secretion system C-terminal sorting" evidence="3">
    <location>
        <begin position="780"/>
        <end position="847"/>
    </location>
</feature>
<dbReference type="PANTHER" id="PTHR42754">
    <property type="entry name" value="ENDOGLUCANASE"/>
    <property type="match status" value="1"/>
</dbReference>
<dbReference type="EMBL" id="JBHSCO010000008">
    <property type="protein sequence ID" value="MFC4394187.1"/>
    <property type="molecule type" value="Genomic_DNA"/>
</dbReference>
<keyword evidence="1 2" id="KW-0732">Signal</keyword>
<reference evidence="5" key="1">
    <citation type="journal article" date="2019" name="Int. J. Syst. Evol. Microbiol.">
        <title>The Global Catalogue of Microorganisms (GCM) 10K type strain sequencing project: providing services to taxonomists for standard genome sequencing and annotation.</title>
        <authorList>
            <consortium name="The Broad Institute Genomics Platform"/>
            <consortium name="The Broad Institute Genome Sequencing Center for Infectious Disease"/>
            <person name="Wu L."/>
            <person name="Ma J."/>
        </authorList>
    </citation>
    <scope>NUCLEOTIDE SEQUENCE [LARGE SCALE GENOMIC DNA]</scope>
    <source>
        <strain evidence="5">CGMCC 1.15345</strain>
    </source>
</reference>
<evidence type="ECO:0000256" key="2">
    <source>
        <dbReference type="SAM" id="SignalP"/>
    </source>
</evidence>
<dbReference type="InterPro" id="IPR026444">
    <property type="entry name" value="Secre_tail"/>
</dbReference>
<dbReference type="InterPro" id="IPR013431">
    <property type="entry name" value="Delta_60_rpt"/>
</dbReference>
<sequence length="849" mass="92893">MKKTLLFFILFLQLFTAHSQNTTEITHSFGSFPGFNEDIICIKEQPNGKILVGGRFTSYQGAIQNRLIRLNADGSKDTSFDIGTGFNFDVEAIVLQPDGKIVVGGSFDKFQDTTEKSVIRLNPDGSKDQSFVIGYGGNTVYALALQSDGKILVGGGFQSFGGMSSKSLVRLNSNGSTDPNFKPKISDYRYVKSLIVQPDGKILVEGNFSIPQNEIVRLNTDGSHDTSFDIGTDGFKDNNVQSMALQSDGKIIVAGTFSSYKGITENGLIRLNSDGSKDISFEVKSGFNKISLNNPNHIHYGIRNVVIQPDEKILVMGNFISYQGINSNGLVRINKDGSRDNSFNIDTQFINDPTKSKTITLQSDGKLLVGWDITNNQNSTQKHLTRLNTDGTKDSSLSIGTGFNFPVTSIVKQNDGKIIVAGDFTNYKEVSQNNLIRLNSDKSIDYSFSIGSGFNGSVNSIAIQNDGKIIVAGKFTKYQESNQNYLIRLNSDGTKDSSFNIGTGFDKAVNFVTLQTDGKILVGGNFGKYQNISQNHLIRLNTDGTKDTSFNIGSGFYNPMADAVNVIKTIVIQSDGKILVGGNFDMFKGSYQDNLIRLNADGTKDTGFNIGTGFSSSIYSLTLQPDQKILVGGAFEVYQGSNANHFIRLNTDGNKDNSFDSGITFQDCIVYSTVLQNDGKIIVGSYASNQQKYIENNLVRLNTDGSRDTSFGNGITFFNNNKTNATVYSILLQQNNQLLIGGDFTAYQGNNLSAFLIGIPENAPNLSNEDFIKENKSFSVWPNPVKNTLNINSLQDSNYSIKIYDLLGRLIYTKENVNTSIDVSSFTSGLYLIKIKAGSGETSQKFIKI</sequence>
<protein>
    <submittedName>
        <fullName evidence="4">T9SS type A sorting domain-containing protein</fullName>
    </submittedName>
</protein>
<dbReference type="Pfam" id="PF17164">
    <property type="entry name" value="DUF5122"/>
    <property type="match status" value="13"/>
</dbReference>
<evidence type="ECO:0000256" key="1">
    <source>
        <dbReference type="ARBA" id="ARBA00022729"/>
    </source>
</evidence>
<evidence type="ECO:0000259" key="3">
    <source>
        <dbReference type="Pfam" id="PF18962"/>
    </source>
</evidence>
<comment type="caution">
    <text evidence="4">The sequence shown here is derived from an EMBL/GenBank/DDBJ whole genome shotgun (WGS) entry which is preliminary data.</text>
</comment>
<accession>A0ABV8WBZ4</accession>
<feature type="signal peptide" evidence="2">
    <location>
        <begin position="1"/>
        <end position="19"/>
    </location>
</feature>
<dbReference type="Pfam" id="PF18962">
    <property type="entry name" value="Por_Secre_tail"/>
    <property type="match status" value="1"/>
</dbReference>
<dbReference type="PANTHER" id="PTHR42754:SF1">
    <property type="entry name" value="LIPOPROTEIN"/>
    <property type="match status" value="1"/>
</dbReference>
<name>A0ABV8WBZ4_9FLAO</name>
<evidence type="ECO:0000313" key="4">
    <source>
        <dbReference type="EMBL" id="MFC4394187.1"/>
    </source>
</evidence>
<proteinExistence type="predicted"/>
<organism evidence="4 5">
    <name type="scientific">Flavobacterium quisquiliarum</name>
    <dbReference type="NCBI Taxonomy" id="1834436"/>
    <lineage>
        <taxon>Bacteria</taxon>
        <taxon>Pseudomonadati</taxon>
        <taxon>Bacteroidota</taxon>
        <taxon>Flavobacteriia</taxon>
        <taxon>Flavobacteriales</taxon>
        <taxon>Flavobacteriaceae</taxon>
        <taxon>Flavobacterium</taxon>
    </lineage>
</organism>
<evidence type="ECO:0000313" key="5">
    <source>
        <dbReference type="Proteomes" id="UP001595719"/>
    </source>
</evidence>
<dbReference type="NCBIfam" id="TIGR04183">
    <property type="entry name" value="Por_Secre_tail"/>
    <property type="match status" value="1"/>
</dbReference>
<dbReference type="RefSeq" id="WP_219071506.1">
    <property type="nucleotide sequence ID" value="NZ_JBHSCO010000008.1"/>
</dbReference>
<feature type="chain" id="PRO_5046359680" evidence="2">
    <location>
        <begin position="20"/>
        <end position="849"/>
    </location>
</feature>
<dbReference type="Proteomes" id="UP001595719">
    <property type="component" value="Unassembled WGS sequence"/>
</dbReference>